<dbReference type="InterPro" id="IPR015854">
    <property type="entry name" value="ABC_transpr_LolD-like"/>
</dbReference>
<accession>A0ABQ5Q1P6</accession>
<dbReference type="SMART" id="SM00382">
    <property type="entry name" value="AAA"/>
    <property type="match status" value="1"/>
</dbReference>
<dbReference type="Proteomes" id="UP001165089">
    <property type="component" value="Unassembled WGS sequence"/>
</dbReference>
<proteinExistence type="predicted"/>
<reference evidence="4 5" key="1">
    <citation type="journal article" date="2023" name="Antonie Van Leeuwenhoek">
        <title>Mesoterricola silvestris gen. nov., sp. nov., Mesoterricola sediminis sp. nov., Geothrix oryzae sp. nov., Geothrix edaphica sp. nov., Geothrix rubra sp. nov., and Geothrix limicola sp. nov., six novel members of Acidobacteriota isolated from soils.</title>
        <authorList>
            <person name="Itoh H."/>
            <person name="Sugisawa Y."/>
            <person name="Mise K."/>
            <person name="Xu Z."/>
            <person name="Kuniyasu M."/>
            <person name="Ushijima N."/>
            <person name="Kawano K."/>
            <person name="Kobayashi E."/>
            <person name="Shiratori Y."/>
            <person name="Masuda Y."/>
            <person name="Senoo K."/>
        </authorList>
    </citation>
    <scope>NUCLEOTIDE SEQUENCE [LARGE SCALE GENOMIC DNA]</scope>
    <source>
        <strain evidence="4 5">Red803</strain>
    </source>
</reference>
<dbReference type="Pfam" id="PF00005">
    <property type="entry name" value="ABC_tran"/>
    <property type="match status" value="1"/>
</dbReference>
<evidence type="ECO:0000313" key="4">
    <source>
        <dbReference type="EMBL" id="GLH68573.1"/>
    </source>
</evidence>
<feature type="domain" description="ABC transporter" evidence="3">
    <location>
        <begin position="2"/>
        <end position="224"/>
    </location>
</feature>
<keyword evidence="5" id="KW-1185">Reference proteome</keyword>
<dbReference type="Gene3D" id="3.40.50.300">
    <property type="entry name" value="P-loop containing nucleotide triphosphate hydrolases"/>
    <property type="match status" value="1"/>
</dbReference>
<dbReference type="SUPFAM" id="SSF52540">
    <property type="entry name" value="P-loop containing nucleoside triphosphate hydrolases"/>
    <property type="match status" value="1"/>
</dbReference>
<protein>
    <recommendedName>
        <fullName evidence="3">ABC transporter domain-containing protein</fullName>
    </recommendedName>
</protein>
<organism evidence="4 5">
    <name type="scientific">Geothrix rubra</name>
    <dbReference type="NCBI Taxonomy" id="2927977"/>
    <lineage>
        <taxon>Bacteria</taxon>
        <taxon>Pseudomonadati</taxon>
        <taxon>Acidobacteriota</taxon>
        <taxon>Holophagae</taxon>
        <taxon>Holophagales</taxon>
        <taxon>Holophagaceae</taxon>
        <taxon>Geothrix</taxon>
    </lineage>
</organism>
<dbReference type="InterPro" id="IPR003593">
    <property type="entry name" value="AAA+_ATPase"/>
</dbReference>
<sequence>MLLADDLALDAPDGRPLFSGLHLSLEPGANLLVLGPGGCGKSQLLRALAGTLPPRSGRVRVGGVDLWPGEGALALAGRVRLGFVFAQGGLLSNQTLRDNVTLPLRFGGMSAGEAVGRAERALSRFGLGAVAGFRPHAVSAGARKLASYARVAALEPDLVILDDPLEGVESGDRAEVLDLIQAWAADPARTLVLALEDPGPFAGLPARRLHLAPGGLSPSDPEQP</sequence>
<evidence type="ECO:0000259" key="3">
    <source>
        <dbReference type="PROSITE" id="PS50893"/>
    </source>
</evidence>
<name>A0ABQ5Q1P6_9BACT</name>
<gene>
    <name evidence="4" type="ORF">GETHPA_01060</name>
</gene>
<dbReference type="PANTHER" id="PTHR24220">
    <property type="entry name" value="IMPORT ATP-BINDING PROTEIN"/>
    <property type="match status" value="1"/>
</dbReference>
<evidence type="ECO:0000256" key="1">
    <source>
        <dbReference type="ARBA" id="ARBA00022741"/>
    </source>
</evidence>
<keyword evidence="2" id="KW-0067">ATP-binding</keyword>
<dbReference type="InterPro" id="IPR027417">
    <property type="entry name" value="P-loop_NTPase"/>
</dbReference>
<dbReference type="PROSITE" id="PS50893">
    <property type="entry name" value="ABC_TRANSPORTER_2"/>
    <property type="match status" value="1"/>
</dbReference>
<evidence type="ECO:0000313" key="5">
    <source>
        <dbReference type="Proteomes" id="UP001165089"/>
    </source>
</evidence>
<keyword evidence="1" id="KW-0547">Nucleotide-binding</keyword>
<dbReference type="RefSeq" id="WP_285722082.1">
    <property type="nucleotide sequence ID" value="NZ_BSDD01000001.1"/>
</dbReference>
<dbReference type="InterPro" id="IPR003439">
    <property type="entry name" value="ABC_transporter-like_ATP-bd"/>
</dbReference>
<evidence type="ECO:0000256" key="2">
    <source>
        <dbReference type="ARBA" id="ARBA00022840"/>
    </source>
</evidence>
<dbReference type="EMBL" id="BSDD01000001">
    <property type="protein sequence ID" value="GLH68573.1"/>
    <property type="molecule type" value="Genomic_DNA"/>
</dbReference>
<comment type="caution">
    <text evidence="4">The sequence shown here is derived from an EMBL/GenBank/DDBJ whole genome shotgun (WGS) entry which is preliminary data.</text>
</comment>